<organism evidence="3 4">
    <name type="scientific">Eutypa lata (strain UCR-EL1)</name>
    <name type="common">Grapevine dieback disease fungus</name>
    <name type="synonym">Eutypa armeniacae</name>
    <dbReference type="NCBI Taxonomy" id="1287681"/>
    <lineage>
        <taxon>Eukaryota</taxon>
        <taxon>Fungi</taxon>
        <taxon>Dikarya</taxon>
        <taxon>Ascomycota</taxon>
        <taxon>Pezizomycotina</taxon>
        <taxon>Sordariomycetes</taxon>
        <taxon>Xylariomycetidae</taxon>
        <taxon>Xylariales</taxon>
        <taxon>Diatrypaceae</taxon>
        <taxon>Eutypa</taxon>
    </lineage>
</organism>
<protein>
    <submittedName>
        <fullName evidence="3">Putative pfs domain protein</fullName>
    </submittedName>
</protein>
<gene>
    <name evidence="3" type="ORF">UCREL1_5853</name>
</gene>
<dbReference type="eggNOG" id="ENOG502SHMZ">
    <property type="taxonomic scope" value="Eukaryota"/>
</dbReference>
<dbReference type="EMBL" id="KB706510">
    <property type="protein sequence ID" value="EMR67151.1"/>
    <property type="molecule type" value="Genomic_DNA"/>
</dbReference>
<dbReference type="Gene3D" id="3.40.50.1580">
    <property type="entry name" value="Nucleoside phosphorylase domain"/>
    <property type="match status" value="1"/>
</dbReference>
<reference evidence="4" key="1">
    <citation type="journal article" date="2013" name="Genome Announc.">
        <title>Draft genome sequence of the grapevine dieback fungus Eutypa lata UCR-EL1.</title>
        <authorList>
            <person name="Blanco-Ulate B."/>
            <person name="Rolshausen P.E."/>
            <person name="Cantu D."/>
        </authorList>
    </citation>
    <scope>NUCLEOTIDE SEQUENCE [LARGE SCALE GENOMIC DNA]</scope>
    <source>
        <strain evidence="4">UCR-EL1</strain>
    </source>
</reference>
<dbReference type="InterPro" id="IPR000845">
    <property type="entry name" value="Nucleoside_phosphorylase_d"/>
</dbReference>
<dbReference type="InterPro" id="IPR053137">
    <property type="entry name" value="NLR-like"/>
</dbReference>
<dbReference type="SUPFAM" id="SSF53167">
    <property type="entry name" value="Purine and uridine phosphorylases"/>
    <property type="match status" value="1"/>
</dbReference>
<dbReference type="InterPro" id="IPR035994">
    <property type="entry name" value="Nucleoside_phosphorylase_sf"/>
</dbReference>
<dbReference type="GO" id="GO:0003824">
    <property type="term" value="F:catalytic activity"/>
    <property type="evidence" value="ECO:0007669"/>
    <property type="project" value="InterPro"/>
</dbReference>
<accession>M7TBB1</accession>
<name>M7TBB1_EUTLA</name>
<evidence type="ECO:0000313" key="3">
    <source>
        <dbReference type="EMBL" id="EMR67151.1"/>
    </source>
</evidence>
<dbReference type="OrthoDB" id="1577640at2759"/>
<dbReference type="GO" id="GO:0009116">
    <property type="term" value="P:nucleoside metabolic process"/>
    <property type="evidence" value="ECO:0007669"/>
    <property type="project" value="InterPro"/>
</dbReference>
<feature type="region of interest" description="Disordered" evidence="1">
    <location>
        <begin position="320"/>
        <end position="341"/>
    </location>
</feature>
<evidence type="ECO:0000313" key="4">
    <source>
        <dbReference type="Proteomes" id="UP000012174"/>
    </source>
</evidence>
<dbReference type="PANTHER" id="PTHR46082:SF11">
    <property type="entry name" value="AAA+ ATPASE DOMAIN-CONTAINING PROTEIN-RELATED"/>
    <property type="match status" value="1"/>
</dbReference>
<evidence type="ECO:0000256" key="1">
    <source>
        <dbReference type="SAM" id="MobiDB-lite"/>
    </source>
</evidence>
<sequence length="362" mass="39068">MSGVQNNAIYYKDYTVAVVCAMSFEMSAVRYMLDQEHPQLQSQQGDPNIYVLGLLSGHNVVLACLPGNQGKGSAATVATNLARTFPSIQWRFLVGIGGGVPTKHDVRLGDVVVSMPDGQYGGVVQYDLGKDTTDGFIPKGFLWPPPPLVRSAVERMRSDHLVSENKVDEFLSAMLQKGRRLAALYRRPLTEFDVLFKSDYPHGHDNPTCKSCDKSKIVKRPLRESEASEIHYGLIASGDRVIKSAAKRDITVGNIGDILCFEMEAAGLMTEFSSIVIRGISDYADSHKNDGWHHYAAAAAAACTKELLSYLDPDIGSTAPAASAGNQPGGNSHPSFHSVFTGRGIQHSGPGSLSVGGNMNIR</sequence>
<evidence type="ECO:0000259" key="2">
    <source>
        <dbReference type="Pfam" id="PF01048"/>
    </source>
</evidence>
<dbReference type="AlphaFoldDB" id="M7TBB1"/>
<dbReference type="OMA" id="SFEMSAV"/>
<dbReference type="STRING" id="1287681.M7TBB1"/>
<dbReference type="Proteomes" id="UP000012174">
    <property type="component" value="Unassembled WGS sequence"/>
</dbReference>
<feature type="domain" description="Nucleoside phosphorylase" evidence="2">
    <location>
        <begin position="15"/>
        <end position="298"/>
    </location>
</feature>
<dbReference type="HOGENOM" id="CLU_000288_34_22_1"/>
<dbReference type="Pfam" id="PF01048">
    <property type="entry name" value="PNP_UDP_1"/>
    <property type="match status" value="1"/>
</dbReference>
<feature type="compositionally biased region" description="Polar residues" evidence="1">
    <location>
        <begin position="324"/>
        <end position="335"/>
    </location>
</feature>
<dbReference type="KEGG" id="ela:UCREL1_5853"/>
<dbReference type="PANTHER" id="PTHR46082">
    <property type="entry name" value="ATP/GTP-BINDING PROTEIN-RELATED"/>
    <property type="match status" value="1"/>
</dbReference>
<proteinExistence type="predicted"/>
<keyword evidence="4" id="KW-1185">Reference proteome</keyword>